<evidence type="ECO:0000313" key="1">
    <source>
        <dbReference type="EMBL" id="NHB98737.1"/>
    </source>
</evidence>
<evidence type="ECO:0000313" key="2">
    <source>
        <dbReference type="Proteomes" id="UP000547931"/>
    </source>
</evidence>
<name>A0A7X5QQK8_9GAMM</name>
<dbReference type="Proteomes" id="UP000547931">
    <property type="component" value="Unassembled WGS sequence"/>
</dbReference>
<gene>
    <name evidence="1" type="ORF">C5470_21440</name>
</gene>
<proteinExistence type="predicted"/>
<feature type="non-terminal residue" evidence="1">
    <location>
        <position position="1"/>
    </location>
</feature>
<sequence>SIREGIYPGVKHVGLPGHYQALVRLEPCALKGARTVLRGLETGNCLWLLCEIVILAIPQPASCCVMWLLLKIIRHCYNSLVGFEIRVLVAGN</sequence>
<protein>
    <submittedName>
        <fullName evidence="1">Uncharacterized protein</fullName>
    </submittedName>
</protein>
<accession>A0A7X5QQK8</accession>
<reference evidence="1 2" key="1">
    <citation type="submission" date="2018-02" db="EMBL/GenBank/DDBJ databases">
        <authorList>
            <person name="Machado R.A."/>
        </authorList>
    </citation>
    <scope>NUCLEOTIDE SEQUENCE [LARGE SCALE GENOMIC DNA]</scope>
    <source>
        <strain evidence="1 2">DSM 23271</strain>
    </source>
</reference>
<keyword evidence="2" id="KW-1185">Reference proteome</keyword>
<dbReference type="AlphaFoldDB" id="A0A7X5QQK8"/>
<comment type="caution">
    <text evidence="1">The sequence shown here is derived from an EMBL/GenBank/DDBJ whole genome shotgun (WGS) entry which is preliminary data.</text>
</comment>
<dbReference type="EMBL" id="PUJV01000066">
    <property type="protein sequence ID" value="NHB98737.1"/>
    <property type="molecule type" value="Genomic_DNA"/>
</dbReference>
<organism evidence="1 2">
    <name type="scientific">Photorhabdus stackebrandtii</name>
    <dbReference type="NCBI Taxonomy" id="1123042"/>
    <lineage>
        <taxon>Bacteria</taxon>
        <taxon>Pseudomonadati</taxon>
        <taxon>Pseudomonadota</taxon>
        <taxon>Gammaproteobacteria</taxon>
        <taxon>Enterobacterales</taxon>
        <taxon>Morganellaceae</taxon>
        <taxon>Photorhabdus</taxon>
    </lineage>
</organism>